<dbReference type="InterPro" id="IPR011009">
    <property type="entry name" value="Kinase-like_dom_sf"/>
</dbReference>
<dbReference type="Proteomes" id="UP000007350">
    <property type="component" value="Unassembled WGS sequence"/>
</dbReference>
<dbReference type="EMBL" id="AHKC01011220">
    <property type="protein sequence ID" value="EKF30949.1"/>
    <property type="molecule type" value="Genomic_DNA"/>
</dbReference>
<dbReference type="SMART" id="SM00220">
    <property type="entry name" value="S_TKc"/>
    <property type="match status" value="1"/>
</dbReference>
<comment type="similarity">
    <text evidence="1">Belongs to the protein kinase superfamily. CMGC Ser/Thr protein kinase family. CDC2/CDKX subfamily.</text>
</comment>
<evidence type="ECO:0000313" key="7">
    <source>
        <dbReference type="Proteomes" id="UP000007350"/>
    </source>
</evidence>
<dbReference type="AlphaFoldDB" id="K2MYT5"/>
<evidence type="ECO:0000259" key="5">
    <source>
        <dbReference type="PROSITE" id="PS50011"/>
    </source>
</evidence>
<dbReference type="PROSITE" id="PS50011">
    <property type="entry name" value="PROTEIN_KINASE_DOM"/>
    <property type="match status" value="1"/>
</dbReference>
<dbReference type="InterPro" id="IPR000719">
    <property type="entry name" value="Prot_kinase_dom"/>
</dbReference>
<sequence length="783" mass="85932">MVTKAPKSDSLTLRPKSPRQDQRRQEGGAAVPHGQEQLLLLSSSHETNQRKSGICGHTSPASIPPSPPLPPSSSSSSLFGKRGHRRLSRAETGGQDDEENEELGGAGSCVCLLEPTPPPAGGDVLEEVPLAIPPIPPQQQAQAEQPQPCGGVIGEKRVDSDGHALSVGGKRLKLRETEKRLQVVPPAISGDKEKGAVTEARRIFRLSRRATAPTVTEEPEKRLENIPLKEEGEVPLHASDALASSLSRQPGVATGMRESNSEVKEEEVSSKVGVPQQPPSVPPTTAPMNSTGEDGPPTARRQRNSTDWVESMSPTPTPQGLYSCGCSPSMRRHSKTGVPLPLGPTPVNFSSVTEYVETKYEMRTKISEGTYGEVYMGRCRATGESVALKRLKVLHGLDGFPITSLREVIALRHINNARENAATSDGNRDTKKDPIEEVISLRDVLLSRNHHDIYLVFPYSSCSVAGLLQRRFPFTEREIAYVFKKLLQALMKLHAMGIIHRDVKADNVLIHHDGRVQLGDFGLCVFEGSGRRALTPSLINLSYRPPEMLLGITSYDVKVDIWSVGCFLAQMYLRTPPFFLAHRRHAGGGGGARRQHETDPNRRAETELEQLSLITDVLGPLSSAGPSAFPQERCQRFAQLEQLRKALATNSATSLSSSTPSLGSLFQSSFLYSEFNGFAAWFMATAEHRRRDASHLLPSKECIDVLAAIFQLDPRKRPTAAQLLEMPFFELHRTAPRRAALQVEVEKERLSEEDVERHIQREIAEKLVLYHDSHVAPSTEGGK</sequence>
<dbReference type="InterPro" id="IPR050108">
    <property type="entry name" value="CDK"/>
</dbReference>
<evidence type="ECO:0000256" key="2">
    <source>
        <dbReference type="ARBA" id="ARBA00022741"/>
    </source>
</evidence>
<feature type="region of interest" description="Disordered" evidence="4">
    <location>
        <begin position="246"/>
        <end position="319"/>
    </location>
</feature>
<dbReference type="PROSITE" id="PS00108">
    <property type="entry name" value="PROTEIN_KINASE_ST"/>
    <property type="match status" value="1"/>
</dbReference>
<dbReference type="GO" id="GO:0005524">
    <property type="term" value="F:ATP binding"/>
    <property type="evidence" value="ECO:0007669"/>
    <property type="project" value="UniProtKB-KW"/>
</dbReference>
<proteinExistence type="inferred from homology"/>
<feature type="compositionally biased region" description="Pro residues" evidence="4">
    <location>
        <begin position="62"/>
        <end position="71"/>
    </location>
</feature>
<name>K2MYT5_TRYCR</name>
<feature type="compositionally biased region" description="Basic and acidic residues" evidence="4">
    <location>
        <begin position="259"/>
        <end position="269"/>
    </location>
</feature>
<dbReference type="Pfam" id="PF00069">
    <property type="entry name" value="Pkinase"/>
    <property type="match status" value="1"/>
</dbReference>
<evidence type="ECO:0000256" key="1">
    <source>
        <dbReference type="ARBA" id="ARBA00006485"/>
    </source>
</evidence>
<dbReference type="PANTHER" id="PTHR24056">
    <property type="entry name" value="CELL DIVISION PROTEIN KINASE"/>
    <property type="match status" value="1"/>
</dbReference>
<dbReference type="PANTHER" id="PTHR24056:SF441">
    <property type="entry name" value="KINASE, PUTATIVE-RELATED"/>
    <property type="match status" value="1"/>
</dbReference>
<dbReference type="OrthoDB" id="278198at2759"/>
<reference evidence="6 7" key="1">
    <citation type="journal article" date="2012" name="BMC Genomics">
        <title>Comparative genomic analysis of human infective Trypanosoma cruzi lineages with the bat-restricted subspecies T. cruzi marinkellei.</title>
        <authorList>
            <person name="Franzen O."/>
            <person name="Talavera-Lopez C."/>
            <person name="Ochaya S."/>
            <person name="Butler C.E."/>
            <person name="Messenger L.A."/>
            <person name="Lewis M.D."/>
            <person name="Llewellyn M.S."/>
            <person name="Marinkelle C.J."/>
            <person name="Tyler K.M."/>
            <person name="Miles M.A."/>
            <person name="Andersson B."/>
        </authorList>
    </citation>
    <scope>NUCLEOTIDE SEQUENCE [LARGE SCALE GENOMIC DNA]</scope>
    <source>
        <strain evidence="6 7">B7</strain>
    </source>
</reference>
<evidence type="ECO:0000256" key="4">
    <source>
        <dbReference type="SAM" id="MobiDB-lite"/>
    </source>
</evidence>
<dbReference type="Gene3D" id="1.10.510.10">
    <property type="entry name" value="Transferase(Phosphotransferase) domain 1"/>
    <property type="match status" value="1"/>
</dbReference>
<accession>K2MYT5</accession>
<keyword evidence="3" id="KW-0067">ATP-binding</keyword>
<comment type="caution">
    <text evidence="6">The sequence shown here is derived from an EMBL/GenBank/DDBJ whole genome shotgun (WGS) entry which is preliminary data.</text>
</comment>
<dbReference type="GO" id="GO:0005634">
    <property type="term" value="C:nucleus"/>
    <property type="evidence" value="ECO:0007669"/>
    <property type="project" value="TreeGrafter"/>
</dbReference>
<dbReference type="GO" id="GO:0004674">
    <property type="term" value="F:protein serine/threonine kinase activity"/>
    <property type="evidence" value="ECO:0007669"/>
    <property type="project" value="TreeGrafter"/>
</dbReference>
<feature type="compositionally biased region" description="Pro residues" evidence="4">
    <location>
        <begin position="276"/>
        <end position="285"/>
    </location>
</feature>
<feature type="domain" description="Protein kinase" evidence="5">
    <location>
        <begin position="360"/>
        <end position="729"/>
    </location>
</feature>
<dbReference type="InterPro" id="IPR008271">
    <property type="entry name" value="Ser/Thr_kinase_AS"/>
</dbReference>
<keyword evidence="2" id="KW-0547">Nucleotide-binding</keyword>
<keyword evidence="6" id="KW-0808">Transferase</keyword>
<feature type="region of interest" description="Disordered" evidence="4">
    <location>
        <begin position="1"/>
        <end position="171"/>
    </location>
</feature>
<feature type="compositionally biased region" description="Low complexity" evidence="4">
    <location>
        <begin position="138"/>
        <end position="148"/>
    </location>
</feature>
<feature type="compositionally biased region" description="Polar residues" evidence="4">
    <location>
        <begin position="305"/>
        <end position="319"/>
    </location>
</feature>
<dbReference type="Gene3D" id="3.30.200.20">
    <property type="entry name" value="Phosphorylase Kinase, domain 1"/>
    <property type="match status" value="1"/>
</dbReference>
<evidence type="ECO:0000256" key="3">
    <source>
        <dbReference type="ARBA" id="ARBA00022840"/>
    </source>
</evidence>
<dbReference type="SUPFAM" id="SSF56112">
    <property type="entry name" value="Protein kinase-like (PK-like)"/>
    <property type="match status" value="1"/>
</dbReference>
<keyword evidence="6" id="KW-0418">Kinase</keyword>
<organism evidence="6 7">
    <name type="scientific">Trypanosoma cruzi marinkellei</name>
    <dbReference type="NCBI Taxonomy" id="85056"/>
    <lineage>
        <taxon>Eukaryota</taxon>
        <taxon>Discoba</taxon>
        <taxon>Euglenozoa</taxon>
        <taxon>Kinetoplastea</taxon>
        <taxon>Metakinetoplastina</taxon>
        <taxon>Trypanosomatida</taxon>
        <taxon>Trypanosomatidae</taxon>
        <taxon>Trypanosoma</taxon>
        <taxon>Schizotrypanum</taxon>
    </lineage>
</organism>
<evidence type="ECO:0000313" key="6">
    <source>
        <dbReference type="EMBL" id="EKF30949.1"/>
    </source>
</evidence>
<protein>
    <submittedName>
        <fullName evidence="6">Protein kinase, putative</fullName>
    </submittedName>
</protein>
<keyword evidence="7" id="KW-1185">Reference proteome</keyword>
<gene>
    <name evidence="6" type="ORF">MOQ_005223</name>
</gene>